<dbReference type="InterPro" id="IPR011335">
    <property type="entry name" value="Restrct_endonuc-II-like"/>
</dbReference>
<dbReference type="PANTHER" id="PTHR36558:SF1">
    <property type="entry name" value="RESTRICTION ENDONUCLEASE DOMAIN-CONTAINING PROTEIN-RELATED"/>
    <property type="match status" value="1"/>
</dbReference>
<dbReference type="OrthoDB" id="26750at2"/>
<keyword evidence="3" id="KW-1185">Reference proteome</keyword>
<protein>
    <submittedName>
        <fullName evidence="2">Endonuclease, Uma2 family (Restriction endonuclease fold)</fullName>
    </submittedName>
</protein>
<dbReference type="AlphaFoldDB" id="A0A240EBL2"/>
<dbReference type="SUPFAM" id="SSF52980">
    <property type="entry name" value="Restriction endonuclease-like"/>
    <property type="match status" value="1"/>
</dbReference>
<dbReference type="EMBL" id="OANT01000005">
    <property type="protein sequence ID" value="SNX45579.1"/>
    <property type="molecule type" value="Genomic_DNA"/>
</dbReference>
<dbReference type="InterPro" id="IPR012296">
    <property type="entry name" value="Nuclease_put_TT1808"/>
</dbReference>
<dbReference type="RefSeq" id="WP_097079351.1">
    <property type="nucleotide sequence ID" value="NZ_BAABHT010000005.1"/>
</dbReference>
<evidence type="ECO:0000259" key="1">
    <source>
        <dbReference type="Pfam" id="PF05685"/>
    </source>
</evidence>
<dbReference type="InterPro" id="IPR008538">
    <property type="entry name" value="Uma2"/>
</dbReference>
<keyword evidence="2" id="KW-0378">Hydrolase</keyword>
<dbReference type="CDD" id="cd06260">
    <property type="entry name" value="DUF820-like"/>
    <property type="match status" value="1"/>
</dbReference>
<sequence length="203" mass="23340">MVIAKKINPIISEDEYLNDEKISDIKHEYIDGYVYAMSGASANHNRIAGNLFSALSVHLKHAPGQPYTSDMKVKIGSKYFYPDVLVDCDNLSGDSYFSQNPILIIEVLSKSTRQIDRKIKLESYLNIAQLQEYILIEQDFVDVEVIRRRTGWQSEHYFLGENVTFESVNLSVSVEDIYHRVDNSDVKEWLLKQAEDAIENNIE</sequence>
<name>A0A240EBL2_9GAMM</name>
<reference evidence="3" key="1">
    <citation type="submission" date="2016-09" db="EMBL/GenBank/DDBJ databases">
        <authorList>
            <person name="Varghese N."/>
            <person name="Submissions S."/>
        </authorList>
    </citation>
    <scope>NUCLEOTIDE SEQUENCE [LARGE SCALE GENOMIC DNA]</scope>
    <source>
        <strain evidence="3">ANC 4466</strain>
    </source>
</reference>
<dbReference type="GO" id="GO:0004519">
    <property type="term" value="F:endonuclease activity"/>
    <property type="evidence" value="ECO:0007669"/>
    <property type="project" value="UniProtKB-KW"/>
</dbReference>
<accession>A0A240EBL2</accession>
<dbReference type="Proteomes" id="UP000219042">
    <property type="component" value="Unassembled WGS sequence"/>
</dbReference>
<gene>
    <name evidence="2" type="ORF">SAMN05421731_105133</name>
</gene>
<dbReference type="Gene3D" id="3.90.1570.10">
    <property type="entry name" value="tt1808, chain A"/>
    <property type="match status" value="1"/>
</dbReference>
<evidence type="ECO:0000313" key="2">
    <source>
        <dbReference type="EMBL" id="SNX45579.1"/>
    </source>
</evidence>
<dbReference type="PANTHER" id="PTHR36558">
    <property type="entry name" value="GLR1098 PROTEIN"/>
    <property type="match status" value="1"/>
</dbReference>
<organism evidence="2 3">
    <name type="scientific">Acinetobacter puyangensis</name>
    <dbReference type="NCBI Taxonomy" id="1096779"/>
    <lineage>
        <taxon>Bacteria</taxon>
        <taxon>Pseudomonadati</taxon>
        <taxon>Pseudomonadota</taxon>
        <taxon>Gammaproteobacteria</taxon>
        <taxon>Moraxellales</taxon>
        <taxon>Moraxellaceae</taxon>
        <taxon>Acinetobacter</taxon>
    </lineage>
</organism>
<evidence type="ECO:0000313" key="3">
    <source>
        <dbReference type="Proteomes" id="UP000219042"/>
    </source>
</evidence>
<keyword evidence="2" id="KW-0540">Nuclease</keyword>
<dbReference type="Pfam" id="PF05685">
    <property type="entry name" value="Uma2"/>
    <property type="match status" value="1"/>
</dbReference>
<keyword evidence="2" id="KW-0255">Endonuclease</keyword>
<feature type="domain" description="Putative restriction endonuclease" evidence="1">
    <location>
        <begin position="23"/>
        <end position="162"/>
    </location>
</feature>
<proteinExistence type="predicted"/>